<sequence length="73" mass="8023">TIESKATASLPASVMNLSELNDEISVDQLLNSIGRTYLETPSDDSDASPQQLYQKSNGYTLINPTDDWFPGEE</sequence>
<gene>
    <name evidence="2" type="ORF">SK128_026798</name>
</gene>
<accession>A0AAN8X3R1</accession>
<dbReference type="AlphaFoldDB" id="A0AAN8X3R1"/>
<proteinExistence type="predicted"/>
<feature type="compositionally biased region" description="Polar residues" evidence="1">
    <location>
        <begin position="47"/>
        <end position="63"/>
    </location>
</feature>
<evidence type="ECO:0000313" key="3">
    <source>
        <dbReference type="Proteomes" id="UP001381693"/>
    </source>
</evidence>
<feature type="non-terminal residue" evidence="2">
    <location>
        <position position="1"/>
    </location>
</feature>
<dbReference type="EMBL" id="JAXCGZ010012158">
    <property type="protein sequence ID" value="KAK7073743.1"/>
    <property type="molecule type" value="Genomic_DNA"/>
</dbReference>
<protein>
    <submittedName>
        <fullName evidence="2">Uncharacterized protein</fullName>
    </submittedName>
</protein>
<keyword evidence="3" id="KW-1185">Reference proteome</keyword>
<comment type="caution">
    <text evidence="2">The sequence shown here is derived from an EMBL/GenBank/DDBJ whole genome shotgun (WGS) entry which is preliminary data.</text>
</comment>
<name>A0AAN8X3R1_HALRR</name>
<dbReference type="Proteomes" id="UP001381693">
    <property type="component" value="Unassembled WGS sequence"/>
</dbReference>
<reference evidence="2 3" key="1">
    <citation type="submission" date="2023-11" db="EMBL/GenBank/DDBJ databases">
        <title>Halocaridina rubra genome assembly.</title>
        <authorList>
            <person name="Smith C."/>
        </authorList>
    </citation>
    <scope>NUCLEOTIDE SEQUENCE [LARGE SCALE GENOMIC DNA]</scope>
    <source>
        <strain evidence="2">EP-1</strain>
        <tissue evidence="2">Whole</tissue>
    </source>
</reference>
<evidence type="ECO:0000313" key="2">
    <source>
        <dbReference type="EMBL" id="KAK7073743.1"/>
    </source>
</evidence>
<organism evidence="2 3">
    <name type="scientific">Halocaridina rubra</name>
    <name type="common">Hawaiian red shrimp</name>
    <dbReference type="NCBI Taxonomy" id="373956"/>
    <lineage>
        <taxon>Eukaryota</taxon>
        <taxon>Metazoa</taxon>
        <taxon>Ecdysozoa</taxon>
        <taxon>Arthropoda</taxon>
        <taxon>Crustacea</taxon>
        <taxon>Multicrustacea</taxon>
        <taxon>Malacostraca</taxon>
        <taxon>Eumalacostraca</taxon>
        <taxon>Eucarida</taxon>
        <taxon>Decapoda</taxon>
        <taxon>Pleocyemata</taxon>
        <taxon>Caridea</taxon>
        <taxon>Atyoidea</taxon>
        <taxon>Atyidae</taxon>
        <taxon>Halocaridina</taxon>
    </lineage>
</organism>
<evidence type="ECO:0000256" key="1">
    <source>
        <dbReference type="SAM" id="MobiDB-lite"/>
    </source>
</evidence>
<feature type="region of interest" description="Disordered" evidence="1">
    <location>
        <begin position="37"/>
        <end position="73"/>
    </location>
</feature>